<evidence type="ECO:0000256" key="4">
    <source>
        <dbReference type="SAM" id="MobiDB-lite"/>
    </source>
</evidence>
<organism evidence="6 7">
    <name type="scientific">Plantactinospora soyae</name>
    <dbReference type="NCBI Taxonomy" id="1544732"/>
    <lineage>
        <taxon>Bacteria</taxon>
        <taxon>Bacillati</taxon>
        <taxon>Actinomycetota</taxon>
        <taxon>Actinomycetes</taxon>
        <taxon>Micromonosporales</taxon>
        <taxon>Micromonosporaceae</taxon>
        <taxon>Plantactinospora</taxon>
    </lineage>
</organism>
<evidence type="ECO:0000256" key="2">
    <source>
        <dbReference type="ARBA" id="ARBA00022741"/>
    </source>
</evidence>
<comment type="similarity">
    <text evidence="1">Belongs to the CbxX/CfxQ family.</text>
</comment>
<dbReference type="SUPFAM" id="SSF52540">
    <property type="entry name" value="P-loop containing nucleoside triphosphate hydrolases"/>
    <property type="match status" value="1"/>
</dbReference>
<dbReference type="InterPro" id="IPR050773">
    <property type="entry name" value="CbxX/CfxQ_RuBisCO_ESX"/>
</dbReference>
<dbReference type="FunFam" id="3.40.50.300:FF:000216">
    <property type="entry name" value="Type VII secretion ATPase EccA"/>
    <property type="match status" value="1"/>
</dbReference>
<dbReference type="CDD" id="cd00009">
    <property type="entry name" value="AAA"/>
    <property type="match status" value="1"/>
</dbReference>
<dbReference type="InterPro" id="IPR027417">
    <property type="entry name" value="P-loop_NTPase"/>
</dbReference>
<reference evidence="6" key="1">
    <citation type="submission" date="2020-10" db="EMBL/GenBank/DDBJ databases">
        <title>Sequencing the genomes of 1000 actinobacteria strains.</title>
        <authorList>
            <person name="Klenk H.-P."/>
        </authorList>
    </citation>
    <scope>NUCLEOTIDE SEQUENCE</scope>
    <source>
        <strain evidence="6">DSM 46832</strain>
    </source>
</reference>
<dbReference type="PANTHER" id="PTHR43392:SF2">
    <property type="entry name" value="AAA-TYPE ATPASE FAMILY PROTEIN _ ANKYRIN REPEAT FAMILY PROTEIN"/>
    <property type="match status" value="1"/>
</dbReference>
<dbReference type="InterPro" id="IPR000641">
    <property type="entry name" value="CbxX/CfxQ"/>
</dbReference>
<proteinExistence type="inferred from homology"/>
<dbReference type="GO" id="GO:0005524">
    <property type="term" value="F:ATP binding"/>
    <property type="evidence" value="ECO:0007669"/>
    <property type="project" value="UniProtKB-KW"/>
</dbReference>
<dbReference type="AlphaFoldDB" id="A0A927M009"/>
<keyword evidence="2" id="KW-0547">Nucleotide-binding</keyword>
<evidence type="ECO:0000313" key="7">
    <source>
        <dbReference type="Proteomes" id="UP000649753"/>
    </source>
</evidence>
<dbReference type="Gene3D" id="1.10.8.60">
    <property type="match status" value="1"/>
</dbReference>
<sequence length="573" mass="63016">MTAPIRPVPPGSTERLASALPFDTGDALLILYGTGTTDRFCCGDYQERGFEEAIWSLLRSAGYQRIVFCTLNGLYFRDEQSAQLDRGGTVAPDNAEPATMTRFAGPQGRKVVAQTGPPPTGGSAPTMQDPQIIQKLDACMTGREMRTAVVLLRTEDFLQHNQAPRPFIDRIGAWIAAGPSAGNLCVLAFSNSGLQEVHESVQTNGGMGALQAFLSDQRRRRSGSGISRVGESDEAELRRLVHRTRIRDGLRIDDWSRLDKLISAMAAMNQPAGPWIARLQGLARDGMPLSAELLRQREWIERANMDGRTALERLNELIGLSEVRRHLSQRADRVRARKVRRATSDNPPSPHLIFTGNPGTGKTTVARLVGEIYADLGLLRRGHLVVADAPKLIGRFVGQTAPLVNDAVDEALGGVLFIDEAYRLTEPDRGGFGLEAIDALVDRMENDRDAFVVIAAGYPDKMAQFRSANPGLAGRFPLRNVILFADYDPAELLQILTGMLAAADLRWEDGFTADLKLVTEGIYRDRDENFSNARDMRELAAEIEDNWAARVTDDGGIPLESADLPSRLRNYLR</sequence>
<dbReference type="InterPro" id="IPR003593">
    <property type="entry name" value="AAA+_ATPase"/>
</dbReference>
<evidence type="ECO:0000313" key="6">
    <source>
        <dbReference type="EMBL" id="MBE1484385.1"/>
    </source>
</evidence>
<gene>
    <name evidence="6" type="ORF">H4W31_000023</name>
</gene>
<dbReference type="RefSeq" id="WP_192764758.1">
    <property type="nucleotide sequence ID" value="NZ_JADBEB010000001.1"/>
</dbReference>
<keyword evidence="3" id="KW-0067">ATP-binding</keyword>
<dbReference type="SMART" id="SM00382">
    <property type="entry name" value="AAA"/>
    <property type="match status" value="1"/>
</dbReference>
<dbReference type="PANTHER" id="PTHR43392">
    <property type="entry name" value="AAA-TYPE ATPASE FAMILY PROTEIN / ANKYRIN REPEAT FAMILY PROTEIN"/>
    <property type="match status" value="1"/>
</dbReference>
<evidence type="ECO:0000256" key="1">
    <source>
        <dbReference type="ARBA" id="ARBA00010378"/>
    </source>
</evidence>
<feature type="region of interest" description="Disordered" evidence="4">
    <location>
        <begin position="334"/>
        <end position="357"/>
    </location>
</feature>
<dbReference type="Proteomes" id="UP000649753">
    <property type="component" value="Unassembled WGS sequence"/>
</dbReference>
<dbReference type="GO" id="GO:0016887">
    <property type="term" value="F:ATP hydrolysis activity"/>
    <property type="evidence" value="ECO:0007669"/>
    <property type="project" value="InterPro"/>
</dbReference>
<dbReference type="Pfam" id="PF00004">
    <property type="entry name" value="AAA"/>
    <property type="match status" value="1"/>
</dbReference>
<accession>A0A927M009</accession>
<comment type="caution">
    <text evidence="6">The sequence shown here is derived from an EMBL/GenBank/DDBJ whole genome shotgun (WGS) entry which is preliminary data.</text>
</comment>
<dbReference type="Gene3D" id="3.40.50.300">
    <property type="entry name" value="P-loop containing nucleotide triphosphate hydrolases"/>
    <property type="match status" value="1"/>
</dbReference>
<dbReference type="PRINTS" id="PR00819">
    <property type="entry name" value="CBXCFQXSUPER"/>
</dbReference>
<dbReference type="EMBL" id="JADBEB010000001">
    <property type="protein sequence ID" value="MBE1484385.1"/>
    <property type="molecule type" value="Genomic_DNA"/>
</dbReference>
<keyword evidence="7" id="KW-1185">Reference proteome</keyword>
<dbReference type="InterPro" id="IPR003959">
    <property type="entry name" value="ATPase_AAA_core"/>
</dbReference>
<protein>
    <recommendedName>
        <fullName evidence="5">AAA+ ATPase domain-containing protein</fullName>
    </recommendedName>
</protein>
<evidence type="ECO:0000259" key="5">
    <source>
        <dbReference type="SMART" id="SM00382"/>
    </source>
</evidence>
<evidence type="ECO:0000256" key="3">
    <source>
        <dbReference type="ARBA" id="ARBA00022840"/>
    </source>
</evidence>
<name>A0A927M009_9ACTN</name>
<feature type="domain" description="AAA+ ATPase" evidence="5">
    <location>
        <begin position="348"/>
        <end position="486"/>
    </location>
</feature>